<dbReference type="Proteomes" id="UP001449795">
    <property type="component" value="Chromosome"/>
</dbReference>
<protein>
    <recommendedName>
        <fullName evidence="3">DUF2867 domain-containing protein</fullName>
    </recommendedName>
</protein>
<proteinExistence type="predicted"/>
<sequence>MILLNPLDDFLPRFDFSERHCMDICAPASRIMNAVTLWRNEDDPLVRAAIRLRETPTRLFGRARQQNLDLADFTVLERRGDTALIYGLIGSFWQADYGLRDIPSTDAFLSSRDDDVCKLALGFSIQSGPGSTNRLVTETRVLCVTDRARHHFAPYWYLIRPVSGLIRRRMLTAIRDRSESPSRHHRRAALP</sequence>
<evidence type="ECO:0000313" key="1">
    <source>
        <dbReference type="EMBL" id="XAE42679.1"/>
    </source>
</evidence>
<keyword evidence="2" id="KW-1185">Reference proteome</keyword>
<accession>A0ABZ3D4I7</accession>
<dbReference type="EMBL" id="CP152276">
    <property type="protein sequence ID" value="XAE42679.1"/>
    <property type="molecule type" value="Genomic_DNA"/>
</dbReference>
<evidence type="ECO:0000313" key="2">
    <source>
        <dbReference type="Proteomes" id="UP001449795"/>
    </source>
</evidence>
<evidence type="ECO:0008006" key="3">
    <source>
        <dbReference type="Google" id="ProtNLM"/>
    </source>
</evidence>
<name>A0ABZ3D4I7_9PROT</name>
<gene>
    <name evidence="1" type="ORF">AAC691_20940</name>
</gene>
<dbReference type="RefSeq" id="WP_342628339.1">
    <property type="nucleotide sequence ID" value="NZ_CP152276.1"/>
</dbReference>
<organism evidence="1 2">
    <name type="scientific">Nguyenibacter vanlangensis</name>
    <dbReference type="NCBI Taxonomy" id="1216886"/>
    <lineage>
        <taxon>Bacteria</taxon>
        <taxon>Pseudomonadati</taxon>
        <taxon>Pseudomonadota</taxon>
        <taxon>Alphaproteobacteria</taxon>
        <taxon>Acetobacterales</taxon>
        <taxon>Acetobacteraceae</taxon>
        <taxon>Nguyenibacter</taxon>
    </lineage>
</organism>
<reference evidence="1 2" key="1">
    <citation type="submission" date="2024-04" db="EMBL/GenBank/DDBJ databases">
        <title>Complete genome sequence of Nguyenibacter vanlangesis HBCM-1154, a strain capable of nitrogen fixation, IAA production, and phosphorus solubilization isolated from sugarcane soil.</title>
        <authorList>
            <person name="MY HANH P."/>
        </authorList>
    </citation>
    <scope>NUCLEOTIDE SEQUENCE [LARGE SCALE GENOMIC DNA]</scope>
    <source>
        <strain evidence="1 2">HBCM 1154</strain>
    </source>
</reference>